<keyword evidence="1" id="KW-1133">Transmembrane helix</keyword>
<evidence type="ECO:0000256" key="1">
    <source>
        <dbReference type="SAM" id="Phobius"/>
    </source>
</evidence>
<dbReference type="AlphaFoldDB" id="A0A0N4XBK1"/>
<sequence length="61" mass="6685">LAQEEVPCDWITWNRLILVLSMLGGGGVVASGALYHTHGQGSESRIDARLAQPSLPFPRRR</sequence>
<keyword evidence="1" id="KW-0472">Membrane</keyword>
<dbReference type="WBParaSite" id="HPLM_0002174601-mRNA-1">
    <property type="protein sequence ID" value="HPLM_0002174601-mRNA-1"/>
    <property type="gene ID" value="HPLM_0002174601"/>
</dbReference>
<accession>A0A0N4XBK1</accession>
<protein>
    <submittedName>
        <fullName evidence="2">Transmembrane protein 200B</fullName>
    </submittedName>
</protein>
<proteinExistence type="predicted"/>
<keyword evidence="1" id="KW-0812">Transmembrane</keyword>
<name>A0A0N4XBK1_HAEPC</name>
<evidence type="ECO:0000313" key="2">
    <source>
        <dbReference type="WBParaSite" id="HPLM_0002174601-mRNA-1"/>
    </source>
</evidence>
<organism evidence="2">
    <name type="scientific">Haemonchus placei</name>
    <name type="common">Barber's pole worm</name>
    <dbReference type="NCBI Taxonomy" id="6290"/>
    <lineage>
        <taxon>Eukaryota</taxon>
        <taxon>Metazoa</taxon>
        <taxon>Ecdysozoa</taxon>
        <taxon>Nematoda</taxon>
        <taxon>Chromadorea</taxon>
        <taxon>Rhabditida</taxon>
        <taxon>Rhabditina</taxon>
        <taxon>Rhabditomorpha</taxon>
        <taxon>Strongyloidea</taxon>
        <taxon>Trichostrongylidae</taxon>
        <taxon>Haemonchus</taxon>
    </lineage>
</organism>
<feature type="transmembrane region" description="Helical" evidence="1">
    <location>
        <begin position="16"/>
        <end position="35"/>
    </location>
</feature>
<reference evidence="2" key="1">
    <citation type="submission" date="2017-02" db="UniProtKB">
        <authorList>
            <consortium name="WormBaseParasite"/>
        </authorList>
    </citation>
    <scope>IDENTIFICATION</scope>
</reference>